<dbReference type="CDD" id="cd18808">
    <property type="entry name" value="SF1_C_Upf1"/>
    <property type="match status" value="1"/>
</dbReference>
<dbReference type="AlphaFoldDB" id="A0A5C3QN23"/>
<dbReference type="Proteomes" id="UP000305067">
    <property type="component" value="Unassembled WGS sequence"/>
</dbReference>
<evidence type="ECO:0000313" key="2">
    <source>
        <dbReference type="EMBL" id="TFL02738.1"/>
    </source>
</evidence>
<feature type="domain" description="DNA2/NAM7 helicase-like C-terminal" evidence="1">
    <location>
        <begin position="5"/>
        <end position="54"/>
    </location>
</feature>
<dbReference type="InterPro" id="IPR047187">
    <property type="entry name" value="SF1_C_Upf1"/>
</dbReference>
<evidence type="ECO:0000313" key="3">
    <source>
        <dbReference type="Proteomes" id="UP000305067"/>
    </source>
</evidence>
<dbReference type="Gene3D" id="3.40.50.300">
    <property type="entry name" value="P-loop containing nucleotide triphosphate hydrolases"/>
    <property type="match status" value="1"/>
</dbReference>
<dbReference type="EMBL" id="ML178822">
    <property type="protein sequence ID" value="TFL02738.1"/>
    <property type="molecule type" value="Genomic_DNA"/>
</dbReference>
<dbReference type="PANTHER" id="PTHR10887">
    <property type="entry name" value="DNA2/NAM7 HELICASE FAMILY"/>
    <property type="match status" value="1"/>
</dbReference>
<dbReference type="PANTHER" id="PTHR10887:SF341">
    <property type="entry name" value="NFX1-TYPE ZINC FINGER-CONTAINING PROTEIN 1"/>
    <property type="match status" value="1"/>
</dbReference>
<evidence type="ECO:0000259" key="1">
    <source>
        <dbReference type="Pfam" id="PF13087"/>
    </source>
</evidence>
<dbReference type="GO" id="GO:0031380">
    <property type="term" value="C:nuclear RNA-directed RNA polymerase complex"/>
    <property type="evidence" value="ECO:0007669"/>
    <property type="project" value="TreeGrafter"/>
</dbReference>
<dbReference type="GO" id="GO:0031048">
    <property type="term" value="P:regulatory ncRNA-mediated heterochromatin formation"/>
    <property type="evidence" value="ECO:0007669"/>
    <property type="project" value="TreeGrafter"/>
</dbReference>
<proteinExistence type="predicted"/>
<dbReference type="InterPro" id="IPR045055">
    <property type="entry name" value="DNA2/NAM7-like"/>
</dbReference>
<reference evidence="2 3" key="1">
    <citation type="journal article" date="2019" name="Nat. Ecol. Evol.">
        <title>Megaphylogeny resolves global patterns of mushroom evolution.</title>
        <authorList>
            <person name="Varga T."/>
            <person name="Krizsan K."/>
            <person name="Foldi C."/>
            <person name="Dima B."/>
            <person name="Sanchez-Garcia M."/>
            <person name="Sanchez-Ramirez S."/>
            <person name="Szollosi G.J."/>
            <person name="Szarkandi J.G."/>
            <person name="Papp V."/>
            <person name="Albert L."/>
            <person name="Andreopoulos W."/>
            <person name="Angelini C."/>
            <person name="Antonin V."/>
            <person name="Barry K.W."/>
            <person name="Bougher N.L."/>
            <person name="Buchanan P."/>
            <person name="Buyck B."/>
            <person name="Bense V."/>
            <person name="Catcheside P."/>
            <person name="Chovatia M."/>
            <person name="Cooper J."/>
            <person name="Damon W."/>
            <person name="Desjardin D."/>
            <person name="Finy P."/>
            <person name="Geml J."/>
            <person name="Haridas S."/>
            <person name="Hughes K."/>
            <person name="Justo A."/>
            <person name="Karasinski D."/>
            <person name="Kautmanova I."/>
            <person name="Kiss B."/>
            <person name="Kocsube S."/>
            <person name="Kotiranta H."/>
            <person name="LaButti K.M."/>
            <person name="Lechner B.E."/>
            <person name="Liimatainen K."/>
            <person name="Lipzen A."/>
            <person name="Lukacs Z."/>
            <person name="Mihaltcheva S."/>
            <person name="Morgado L.N."/>
            <person name="Niskanen T."/>
            <person name="Noordeloos M.E."/>
            <person name="Ohm R.A."/>
            <person name="Ortiz-Santana B."/>
            <person name="Ovrebo C."/>
            <person name="Racz N."/>
            <person name="Riley R."/>
            <person name="Savchenko A."/>
            <person name="Shiryaev A."/>
            <person name="Soop K."/>
            <person name="Spirin V."/>
            <person name="Szebenyi C."/>
            <person name="Tomsovsky M."/>
            <person name="Tulloss R.E."/>
            <person name="Uehling J."/>
            <person name="Grigoriev I.V."/>
            <person name="Vagvolgyi C."/>
            <person name="Papp T."/>
            <person name="Martin F.M."/>
            <person name="Miettinen O."/>
            <person name="Hibbett D.S."/>
            <person name="Nagy L.G."/>
        </authorList>
    </citation>
    <scope>NUCLEOTIDE SEQUENCE [LARGE SCALE GENOMIC DNA]</scope>
    <source>
        <strain evidence="2 3">CBS 309.79</strain>
    </source>
</reference>
<sequence length="114" mass="12791">MLRSDNYQGEENNIVIISLTRSNPQNGVGFMYSPERLNVLLSRARNAMIIVGNASTFTGSRKGGAIWGQMVNHLRNKTHFYEGFPVQCKKHPQKIRLPDAPGEFDSRCPNGGWV</sequence>
<name>A0A5C3QN23_9AGAR</name>
<dbReference type="Pfam" id="PF13087">
    <property type="entry name" value="AAA_12"/>
    <property type="match status" value="1"/>
</dbReference>
<accession>A0A5C3QN23</accession>
<organism evidence="2 3">
    <name type="scientific">Pterulicium gracile</name>
    <dbReference type="NCBI Taxonomy" id="1884261"/>
    <lineage>
        <taxon>Eukaryota</taxon>
        <taxon>Fungi</taxon>
        <taxon>Dikarya</taxon>
        <taxon>Basidiomycota</taxon>
        <taxon>Agaricomycotina</taxon>
        <taxon>Agaricomycetes</taxon>
        <taxon>Agaricomycetidae</taxon>
        <taxon>Agaricales</taxon>
        <taxon>Pleurotineae</taxon>
        <taxon>Pterulaceae</taxon>
        <taxon>Pterulicium</taxon>
    </lineage>
</organism>
<dbReference type="OrthoDB" id="6513042at2759"/>
<keyword evidence="3" id="KW-1185">Reference proteome</keyword>
<gene>
    <name evidence="2" type="ORF">BDV98DRAFT_439509</name>
</gene>
<dbReference type="STRING" id="1884261.A0A5C3QN23"/>
<dbReference type="InterPro" id="IPR041679">
    <property type="entry name" value="DNA2/NAM7-like_C"/>
</dbReference>
<dbReference type="InterPro" id="IPR027417">
    <property type="entry name" value="P-loop_NTPase"/>
</dbReference>
<dbReference type="SUPFAM" id="SSF52540">
    <property type="entry name" value="P-loop containing nucleoside triphosphate hydrolases"/>
    <property type="match status" value="1"/>
</dbReference>
<protein>
    <submittedName>
        <fullName evidence="2">AAA domain-containing protein</fullName>
    </submittedName>
</protein>